<dbReference type="Proteomes" id="UP000577419">
    <property type="component" value="Unassembled WGS sequence"/>
</dbReference>
<proteinExistence type="predicted"/>
<dbReference type="AlphaFoldDB" id="A0A7J4IWZ3"/>
<sequence>MPLRLLPRKPVRRGQPFARPTAQPYFRPQRRPAPINLRSYYVRTRSGGMVRADKVRSPLSYILYRRLPNGGFLRVTR</sequence>
<name>A0A7J4IWZ3_9ARCH</name>
<reference evidence="3" key="3">
    <citation type="submission" date="2021-05" db="EMBL/GenBank/DDBJ databases">
        <title>Protein family content uncovers lineage relationships and bacterial pathway maintenance mechanisms in DPANN archaea.</title>
        <authorList>
            <person name="Castelle C.J."/>
            <person name="Meheust R."/>
            <person name="Jaffe A.L."/>
            <person name="Seitz K."/>
            <person name="Gong X."/>
            <person name="Baker B.J."/>
            <person name="Banfield J.F."/>
        </authorList>
    </citation>
    <scope>NUCLEOTIDE SEQUENCE</scope>
    <source>
        <strain evidence="3">RIFCSPHIGHO2_01_FULL_GW2011_AR10_43_9</strain>
    </source>
</reference>
<dbReference type="EMBL" id="JAGVWF010000024">
    <property type="protein sequence ID" value="MBS3059125.1"/>
    <property type="molecule type" value="Genomic_DNA"/>
</dbReference>
<organism evidence="2 4">
    <name type="scientific">Candidatus Iainarchaeum sp</name>
    <dbReference type="NCBI Taxonomy" id="3101447"/>
    <lineage>
        <taxon>Archaea</taxon>
        <taxon>Candidatus Iainarchaeota</taxon>
        <taxon>Candidatus Iainarchaeia</taxon>
        <taxon>Candidatus Iainarchaeales</taxon>
        <taxon>Candidatus Iainarchaeaceae</taxon>
        <taxon>Candidatus Iainarchaeum</taxon>
    </lineage>
</organism>
<evidence type="ECO:0000313" key="4">
    <source>
        <dbReference type="Proteomes" id="UP000577419"/>
    </source>
</evidence>
<evidence type="ECO:0000256" key="1">
    <source>
        <dbReference type="SAM" id="MobiDB-lite"/>
    </source>
</evidence>
<evidence type="ECO:0000313" key="3">
    <source>
        <dbReference type="EMBL" id="MBS3059125.1"/>
    </source>
</evidence>
<feature type="compositionally biased region" description="Basic residues" evidence="1">
    <location>
        <begin position="1"/>
        <end position="12"/>
    </location>
</feature>
<gene>
    <name evidence="2" type="ORF">HA237_02980</name>
    <name evidence="3" type="ORF">J4224_01730</name>
</gene>
<dbReference type="EMBL" id="DUFG01000016">
    <property type="protein sequence ID" value="HIH08307.1"/>
    <property type="molecule type" value="Genomic_DNA"/>
</dbReference>
<comment type="caution">
    <text evidence="2">The sequence shown here is derived from an EMBL/GenBank/DDBJ whole genome shotgun (WGS) entry which is preliminary data.</text>
</comment>
<dbReference type="Proteomes" id="UP000683213">
    <property type="component" value="Unassembled WGS sequence"/>
</dbReference>
<protein>
    <submittedName>
        <fullName evidence="2">Uncharacterized protein</fullName>
    </submittedName>
</protein>
<reference evidence="2" key="1">
    <citation type="journal article" date="2020" name="bioRxiv">
        <title>A rank-normalized archaeal taxonomy based on genome phylogeny resolves widespread incomplete and uneven classifications.</title>
        <authorList>
            <person name="Rinke C."/>
            <person name="Chuvochina M."/>
            <person name="Mussig A.J."/>
            <person name="Chaumeil P.-A."/>
            <person name="Waite D.W."/>
            <person name="Whitman W.B."/>
            <person name="Parks D.H."/>
            <person name="Hugenholtz P."/>
        </authorList>
    </citation>
    <scope>NUCLEOTIDE SEQUENCE</scope>
    <source>
        <strain evidence="2">UBA10011</strain>
    </source>
</reference>
<accession>A0A7J4IWZ3</accession>
<feature type="region of interest" description="Disordered" evidence="1">
    <location>
        <begin position="1"/>
        <end position="29"/>
    </location>
</feature>
<evidence type="ECO:0000313" key="2">
    <source>
        <dbReference type="EMBL" id="HIH08307.1"/>
    </source>
</evidence>
<reference evidence="3" key="2">
    <citation type="submission" date="2021-03" db="EMBL/GenBank/DDBJ databases">
        <authorList>
            <person name="Jaffe A."/>
        </authorList>
    </citation>
    <scope>NUCLEOTIDE SEQUENCE</scope>
    <source>
        <strain evidence="3">RIFCSPHIGHO2_01_FULL_GW2011_AR10_43_9</strain>
    </source>
</reference>